<reference evidence="1 2" key="1">
    <citation type="submission" date="2018-08" db="EMBL/GenBank/DDBJ databases">
        <title>A genome reference for cultivated species of the human gut microbiota.</title>
        <authorList>
            <person name="Zou Y."/>
            <person name="Xue W."/>
            <person name="Luo G."/>
        </authorList>
    </citation>
    <scope>NUCLEOTIDE SEQUENCE [LARGE SCALE GENOMIC DNA]</scope>
    <source>
        <strain evidence="1 2">AM07-24</strain>
    </source>
</reference>
<evidence type="ECO:0000313" key="2">
    <source>
        <dbReference type="Proteomes" id="UP000284841"/>
    </source>
</evidence>
<gene>
    <name evidence="1" type="ORF">DW099_09020</name>
</gene>
<name>A0A415E4G0_9FIRM</name>
<sequence>MFLVHLRFFAFYGSSTKNRLVFPQKVPELIKKRAFMADYLVHAHLSYLFFHAFAVADIKKNLHNLCRSAKIFGYVSIDNSIFRR</sequence>
<comment type="caution">
    <text evidence="1">The sequence shown here is derived from an EMBL/GenBank/DDBJ whole genome shotgun (WGS) entry which is preliminary data.</text>
</comment>
<evidence type="ECO:0000313" key="1">
    <source>
        <dbReference type="EMBL" id="RHJ88510.1"/>
    </source>
</evidence>
<keyword evidence="2" id="KW-1185">Reference proteome</keyword>
<organism evidence="1 2">
    <name type="scientific">Emergencia timonensis</name>
    <dbReference type="NCBI Taxonomy" id="1776384"/>
    <lineage>
        <taxon>Bacteria</taxon>
        <taxon>Bacillati</taxon>
        <taxon>Bacillota</taxon>
        <taxon>Clostridia</taxon>
        <taxon>Peptostreptococcales</taxon>
        <taxon>Anaerovoracaceae</taxon>
        <taxon>Emergencia</taxon>
    </lineage>
</organism>
<protein>
    <submittedName>
        <fullName evidence="1">Uncharacterized protein</fullName>
    </submittedName>
</protein>
<dbReference type="AlphaFoldDB" id="A0A415E4G0"/>
<dbReference type="Proteomes" id="UP000284841">
    <property type="component" value="Unassembled WGS sequence"/>
</dbReference>
<accession>A0A415E4G0</accession>
<proteinExistence type="predicted"/>
<dbReference type="EMBL" id="QRMS01000002">
    <property type="protein sequence ID" value="RHJ88510.1"/>
    <property type="molecule type" value="Genomic_DNA"/>
</dbReference>